<reference evidence="2" key="1">
    <citation type="journal article" date="2019" name="Int. J. Syst. Evol. Microbiol.">
        <title>The Global Catalogue of Microorganisms (GCM) 10K type strain sequencing project: providing services to taxonomists for standard genome sequencing and annotation.</title>
        <authorList>
            <consortium name="The Broad Institute Genomics Platform"/>
            <consortium name="The Broad Institute Genome Sequencing Center for Infectious Disease"/>
            <person name="Wu L."/>
            <person name="Ma J."/>
        </authorList>
    </citation>
    <scope>NUCLEOTIDE SEQUENCE [LARGE SCALE GENOMIC DNA]</scope>
    <source>
        <strain evidence="2">KCTC 42805</strain>
    </source>
</reference>
<comment type="caution">
    <text evidence="1">The sequence shown here is derived from an EMBL/GenBank/DDBJ whole genome shotgun (WGS) entry which is preliminary data.</text>
</comment>
<dbReference type="NCBIfam" id="TIGR04183">
    <property type="entry name" value="Por_Secre_tail"/>
    <property type="match status" value="1"/>
</dbReference>
<sequence>MSTSSQAINVLAAPAPPSLLTQSNQLYAGRESKVAVPQYSGNVTLLASGCQGGTLSWTGPNNSSGIGDISVSTNTVGTFEYSVVCQSSGCNSTPASVTVVVQAAPLQVVAPLFDCATNKLTLRTTGGNGQPIEYHIPSVTQGWTTTNLITVQAKNFKKEKLKLSARQLTRNNTNYEVVKLDYQLPTCPSAREGATGEPVTELQVRVLGNPVVGSQLVVEVRGAEGQRLHLQVNDISGRMVNTRLIEQASALEQVSQCPAGVLALRVSTVSQTKTVKLIKE</sequence>
<gene>
    <name evidence="1" type="ORF">ACFSUS_28040</name>
</gene>
<protein>
    <submittedName>
        <fullName evidence="1">T9SS type A sorting domain-containing protein</fullName>
    </submittedName>
</protein>
<evidence type="ECO:0000313" key="2">
    <source>
        <dbReference type="Proteomes" id="UP001597469"/>
    </source>
</evidence>
<dbReference type="InterPro" id="IPR026444">
    <property type="entry name" value="Secre_tail"/>
</dbReference>
<proteinExistence type="predicted"/>
<dbReference type="EMBL" id="JBHULN010000030">
    <property type="protein sequence ID" value="MFD2574519.1"/>
    <property type="molecule type" value="Genomic_DNA"/>
</dbReference>
<organism evidence="1 2">
    <name type="scientific">Spirosoma soli</name>
    <dbReference type="NCBI Taxonomy" id="1770529"/>
    <lineage>
        <taxon>Bacteria</taxon>
        <taxon>Pseudomonadati</taxon>
        <taxon>Bacteroidota</taxon>
        <taxon>Cytophagia</taxon>
        <taxon>Cytophagales</taxon>
        <taxon>Cytophagaceae</taxon>
        <taxon>Spirosoma</taxon>
    </lineage>
</organism>
<name>A0ABW5MDC4_9BACT</name>
<dbReference type="Proteomes" id="UP001597469">
    <property type="component" value="Unassembled WGS sequence"/>
</dbReference>
<accession>A0ABW5MDC4</accession>
<evidence type="ECO:0000313" key="1">
    <source>
        <dbReference type="EMBL" id="MFD2574519.1"/>
    </source>
</evidence>
<keyword evidence="2" id="KW-1185">Reference proteome</keyword>